<keyword evidence="3" id="KW-0862">Zinc</keyword>
<evidence type="ECO:0000313" key="6">
    <source>
        <dbReference type="EMBL" id="KXS12997.1"/>
    </source>
</evidence>
<dbReference type="OrthoDB" id="2141373at2759"/>
<keyword evidence="2 4" id="KW-0863">Zinc-finger</keyword>
<protein>
    <recommendedName>
        <fullName evidence="5">MYND-type domain-containing protein</fullName>
    </recommendedName>
</protein>
<evidence type="ECO:0000259" key="5">
    <source>
        <dbReference type="PROSITE" id="PS50865"/>
    </source>
</evidence>
<dbReference type="Proteomes" id="UP000070544">
    <property type="component" value="Unassembled WGS sequence"/>
</dbReference>
<proteinExistence type="predicted"/>
<evidence type="ECO:0000313" key="7">
    <source>
        <dbReference type="Proteomes" id="UP000070544"/>
    </source>
</evidence>
<dbReference type="Gene3D" id="6.10.140.2220">
    <property type="match status" value="1"/>
</dbReference>
<name>A0A139A8E0_GONPJ</name>
<evidence type="ECO:0000256" key="2">
    <source>
        <dbReference type="ARBA" id="ARBA00022771"/>
    </source>
</evidence>
<gene>
    <name evidence="6" type="ORF">M427DRAFT_59101</name>
</gene>
<evidence type="ECO:0000256" key="4">
    <source>
        <dbReference type="PROSITE-ProRule" id="PRU00134"/>
    </source>
</evidence>
<dbReference type="InterPro" id="IPR002893">
    <property type="entry name" value="Znf_MYND"/>
</dbReference>
<accession>A0A139A8E0</accession>
<dbReference type="SUPFAM" id="SSF144232">
    <property type="entry name" value="HIT/MYND zinc finger-like"/>
    <property type="match status" value="1"/>
</dbReference>
<dbReference type="EMBL" id="KQ965783">
    <property type="protein sequence ID" value="KXS12997.1"/>
    <property type="molecule type" value="Genomic_DNA"/>
</dbReference>
<keyword evidence="7" id="KW-1185">Reference proteome</keyword>
<organism evidence="6 7">
    <name type="scientific">Gonapodya prolifera (strain JEL478)</name>
    <name type="common">Monoblepharis prolifera</name>
    <dbReference type="NCBI Taxonomy" id="1344416"/>
    <lineage>
        <taxon>Eukaryota</taxon>
        <taxon>Fungi</taxon>
        <taxon>Fungi incertae sedis</taxon>
        <taxon>Chytridiomycota</taxon>
        <taxon>Chytridiomycota incertae sedis</taxon>
        <taxon>Monoblepharidomycetes</taxon>
        <taxon>Monoblepharidales</taxon>
        <taxon>Gonapodyaceae</taxon>
        <taxon>Gonapodya</taxon>
    </lineage>
</organism>
<keyword evidence="1" id="KW-0479">Metal-binding</keyword>
<dbReference type="AlphaFoldDB" id="A0A139A8E0"/>
<dbReference type="PROSITE" id="PS50865">
    <property type="entry name" value="ZF_MYND_2"/>
    <property type="match status" value="1"/>
</dbReference>
<evidence type="ECO:0000256" key="3">
    <source>
        <dbReference type="ARBA" id="ARBA00022833"/>
    </source>
</evidence>
<sequence>MLFRDTFEQSGSILNSLIASNHSVIPYIFRAEPDFFPSLFGALTYMLTISKGERSGLLERTFAVVISVLAAIMSAADATHYKKIHEAAKSNKAFFKLVKKAATSREQQGADWSDVAIMLTFEKSGVDRSTIKYLLRQVCGKFSCDVGAQAIKCMDIPTPTSETKTLQPLFACARCKRIKYCSAECQKSDWKWHKAFCGLEGMPKPEDVGLAPSWRSQTCLLSGGSEQDAQGVDLDGFYAHIKRLLD</sequence>
<dbReference type="GO" id="GO:0008270">
    <property type="term" value="F:zinc ion binding"/>
    <property type="evidence" value="ECO:0007669"/>
    <property type="project" value="UniProtKB-KW"/>
</dbReference>
<reference evidence="6 7" key="1">
    <citation type="journal article" date="2015" name="Genome Biol. Evol.">
        <title>Phylogenomic analyses indicate that early fungi evolved digesting cell walls of algal ancestors of land plants.</title>
        <authorList>
            <person name="Chang Y."/>
            <person name="Wang S."/>
            <person name="Sekimoto S."/>
            <person name="Aerts A.L."/>
            <person name="Choi C."/>
            <person name="Clum A."/>
            <person name="LaButti K.M."/>
            <person name="Lindquist E.A."/>
            <person name="Yee Ngan C."/>
            <person name="Ohm R.A."/>
            <person name="Salamov A.A."/>
            <person name="Grigoriev I.V."/>
            <person name="Spatafora J.W."/>
            <person name="Berbee M.L."/>
        </authorList>
    </citation>
    <scope>NUCLEOTIDE SEQUENCE [LARGE SCALE GENOMIC DNA]</scope>
    <source>
        <strain evidence="6 7">JEL478</strain>
    </source>
</reference>
<dbReference type="Pfam" id="PF01753">
    <property type="entry name" value="zf-MYND"/>
    <property type="match status" value="1"/>
</dbReference>
<dbReference type="STRING" id="1344416.A0A139A8E0"/>
<feature type="domain" description="MYND-type" evidence="5">
    <location>
        <begin position="150"/>
        <end position="197"/>
    </location>
</feature>
<evidence type="ECO:0000256" key="1">
    <source>
        <dbReference type="ARBA" id="ARBA00022723"/>
    </source>
</evidence>